<dbReference type="GO" id="GO:0006282">
    <property type="term" value="P:regulation of DNA repair"/>
    <property type="evidence" value="ECO:0007669"/>
    <property type="project" value="InterPro"/>
</dbReference>
<feature type="compositionally biased region" description="Basic and acidic residues" evidence="6">
    <location>
        <begin position="742"/>
        <end position="769"/>
    </location>
</feature>
<feature type="domain" description="PARG helical" evidence="8">
    <location>
        <begin position="350"/>
        <end position="468"/>
    </location>
</feature>
<keyword evidence="10" id="KW-1185">Reference proteome</keyword>
<evidence type="ECO:0000256" key="3">
    <source>
        <dbReference type="ARBA" id="ARBA00022801"/>
    </source>
</evidence>
<dbReference type="GO" id="GO:0005975">
    <property type="term" value="P:carbohydrate metabolic process"/>
    <property type="evidence" value="ECO:0007669"/>
    <property type="project" value="InterPro"/>
</dbReference>
<dbReference type="AlphaFoldDB" id="A0AAV2PV64"/>
<feature type="active site" evidence="4">
    <location>
        <position position="526"/>
    </location>
</feature>
<dbReference type="PANTHER" id="PTHR12837:SF15">
    <property type="entry name" value="POLY(ADP-RIBOSE) GLYCOHYDROLASE"/>
    <property type="match status" value="1"/>
</dbReference>
<feature type="compositionally biased region" description="Acidic residues" evidence="6">
    <location>
        <begin position="732"/>
        <end position="741"/>
    </location>
</feature>
<sequence length="854" mass="96861">MTQSPPKKKFRQASLMDLFSPKSKKDKPVNLNEEDNGMSDTNKMERDHRLKENCVLDKNEQQEISQSDCDSEISQKIDDERYTKSKPKNEHCIIEIDLISDSSSDSRPGTGKNGPEEMLNSSSHKEFQSSNSPKKSPKKSFMKTTPKKSPKKTYGNFSQKDTNTMASGSGINVRKLAAAAAEKRFRKKDSNLVQTSKEKVLRDHSPDMFEEDIQQEKISWLGSPLSSLSFINNSNLNVPRVTPSPNHSVLIRLPLSSTLDMPPEPYPRKYTDAWNTHHVRLPCSPQNVYPVPQGDGTNKIVKRWSVVCSALQDEIKDVKHLQSAILKYNSRYANKWNFRGLFTLFEEEFEEEESDYFFSHTLPSMVRLAISLPDLLTAPLPLLTAKATHSITLSQLQIGSLLANAFFCTFPRRNAKGHDTEYGNYPDINFNRLFSYDMPNSLAKLKCVINYFRRITVKPPVGCVTFTRQFMYGELLPQWTLSSQPLPRLHVDSEGLIEETQGFLQVDFANKFLGGGVLGLGCVQEEIRFILCPELILSRLFTHYLEKSEALIITGVEQFNLGRGYASSFRWSGSYNDNTPMDPWRRRICQVTAIDALQFTNNPHQQYAPSLIRRELNKAFAGYRLLDTSPGIAAAVATGNWGCGAFRGDVRLKALIQLAVCGQVGRDMAYFTFGNTQIRDELFDIHTFLTENKVTVGELSQVLEQYHTSKEEVDGTDLVHYIYHNLAAYNSDTDDDGDDNDRDVHMQQSESKDMKTEKEESKCENDMEVIKKTSRNISDYFLKKPNKTKSSISSQSSATINTEDSLTDDKILQVLTECDRLVEGQKKTAEADKRNKNKESTKDEIMETDEESNS</sequence>
<evidence type="ECO:0000256" key="2">
    <source>
        <dbReference type="ARBA" id="ARBA00012255"/>
    </source>
</evidence>
<evidence type="ECO:0000259" key="7">
    <source>
        <dbReference type="Pfam" id="PF05028"/>
    </source>
</evidence>
<accession>A0AAV2PV64</accession>
<feature type="compositionally biased region" description="Polar residues" evidence="6">
    <location>
        <begin position="155"/>
        <end position="168"/>
    </location>
</feature>
<dbReference type="InterPro" id="IPR046372">
    <property type="entry name" value="PARG_cat_C"/>
</dbReference>
<keyword evidence="3" id="KW-0378">Hydrolase</keyword>
<feature type="binding site" evidence="5">
    <location>
        <position position="510"/>
    </location>
    <ligand>
        <name>substrate</name>
    </ligand>
</feature>
<protein>
    <recommendedName>
        <fullName evidence="2">poly(ADP-ribose) glycohydrolase</fullName>
        <ecNumber evidence="2">3.2.1.143</ecNumber>
    </recommendedName>
</protein>
<feature type="compositionally biased region" description="Basic and acidic residues" evidence="6">
    <location>
        <begin position="42"/>
        <end position="61"/>
    </location>
</feature>
<feature type="compositionally biased region" description="Basic residues" evidence="6">
    <location>
        <begin position="1"/>
        <end position="11"/>
    </location>
</feature>
<proteinExistence type="inferred from homology"/>
<feature type="binding site" evidence="5">
    <location>
        <position position="524"/>
    </location>
    <ligand>
        <name>substrate</name>
    </ligand>
</feature>
<feature type="binding site" evidence="5">
    <location>
        <position position="565"/>
    </location>
    <ligand>
        <name>substrate</name>
    </ligand>
</feature>
<dbReference type="GO" id="GO:1990966">
    <property type="term" value="P:ATP generation from poly-ADP-D-ribose"/>
    <property type="evidence" value="ECO:0007669"/>
    <property type="project" value="TreeGrafter"/>
</dbReference>
<feature type="domain" description="PARG catalytic Macro" evidence="7">
    <location>
        <begin position="477"/>
        <end position="679"/>
    </location>
</feature>
<organism evidence="9 10">
    <name type="scientific">Meganyctiphanes norvegica</name>
    <name type="common">Northern krill</name>
    <name type="synonym">Thysanopoda norvegica</name>
    <dbReference type="NCBI Taxonomy" id="48144"/>
    <lineage>
        <taxon>Eukaryota</taxon>
        <taxon>Metazoa</taxon>
        <taxon>Ecdysozoa</taxon>
        <taxon>Arthropoda</taxon>
        <taxon>Crustacea</taxon>
        <taxon>Multicrustacea</taxon>
        <taxon>Malacostraca</taxon>
        <taxon>Eumalacostraca</taxon>
        <taxon>Eucarida</taxon>
        <taxon>Euphausiacea</taxon>
        <taxon>Euphausiidae</taxon>
        <taxon>Meganyctiphanes</taxon>
    </lineage>
</organism>
<evidence type="ECO:0000256" key="4">
    <source>
        <dbReference type="PIRSR" id="PIRSR607724-1"/>
    </source>
</evidence>
<dbReference type="InterPro" id="IPR048362">
    <property type="entry name" value="PARG_helical"/>
</dbReference>
<evidence type="ECO:0000313" key="10">
    <source>
        <dbReference type="Proteomes" id="UP001497623"/>
    </source>
</evidence>
<dbReference type="GO" id="GO:0004649">
    <property type="term" value="F:poly(ADP-ribose) glycohydrolase activity"/>
    <property type="evidence" value="ECO:0007669"/>
    <property type="project" value="UniProtKB-EC"/>
</dbReference>
<feature type="non-terminal residue" evidence="9">
    <location>
        <position position="854"/>
    </location>
</feature>
<comment type="caution">
    <text evidence="9">The sequence shown here is derived from an EMBL/GenBank/DDBJ whole genome shotgun (WGS) entry which is preliminary data.</text>
</comment>
<dbReference type="Pfam" id="PF20811">
    <property type="entry name" value="PARG_cat_N"/>
    <property type="match status" value="1"/>
</dbReference>
<dbReference type="Pfam" id="PF05028">
    <property type="entry name" value="PARG_cat_C"/>
    <property type="match status" value="1"/>
</dbReference>
<feature type="region of interest" description="Disordered" evidence="6">
    <location>
        <begin position="823"/>
        <end position="854"/>
    </location>
</feature>
<comment type="similarity">
    <text evidence="1">Belongs to the poly(ADP-ribose) glycohydrolase family.</text>
</comment>
<evidence type="ECO:0000256" key="1">
    <source>
        <dbReference type="ARBA" id="ARBA00009545"/>
    </source>
</evidence>
<dbReference type="EC" id="3.2.1.143" evidence="2"/>
<feature type="active site" evidence="4">
    <location>
        <position position="525"/>
    </location>
</feature>
<dbReference type="GO" id="GO:0005634">
    <property type="term" value="C:nucleus"/>
    <property type="evidence" value="ECO:0007669"/>
    <property type="project" value="TreeGrafter"/>
</dbReference>
<feature type="compositionally biased region" description="Basic residues" evidence="6">
    <location>
        <begin position="135"/>
        <end position="151"/>
    </location>
</feature>
<gene>
    <name evidence="9" type="ORF">MNOR_LOCUS5037</name>
</gene>
<reference evidence="9 10" key="1">
    <citation type="submission" date="2024-05" db="EMBL/GenBank/DDBJ databases">
        <authorList>
            <person name="Wallberg A."/>
        </authorList>
    </citation>
    <scope>NUCLEOTIDE SEQUENCE [LARGE SCALE GENOMIC DNA]</scope>
</reference>
<dbReference type="Proteomes" id="UP001497623">
    <property type="component" value="Unassembled WGS sequence"/>
</dbReference>
<feature type="compositionally biased region" description="Low complexity" evidence="6">
    <location>
        <begin position="95"/>
        <end position="106"/>
    </location>
</feature>
<feature type="region of interest" description="Disordered" evidence="6">
    <location>
        <begin position="1"/>
        <end position="168"/>
    </location>
</feature>
<feature type="compositionally biased region" description="Polar residues" evidence="6">
    <location>
        <begin position="62"/>
        <end position="72"/>
    </location>
</feature>
<dbReference type="PANTHER" id="PTHR12837">
    <property type="entry name" value="POLY ADP-RIBOSE GLYCOHYDROLASE"/>
    <property type="match status" value="1"/>
</dbReference>
<evidence type="ECO:0000256" key="6">
    <source>
        <dbReference type="SAM" id="MobiDB-lite"/>
    </source>
</evidence>
<evidence type="ECO:0000256" key="5">
    <source>
        <dbReference type="PIRSR" id="PIRSR607724-2"/>
    </source>
</evidence>
<feature type="region of interest" description="Disordered" evidence="6">
    <location>
        <begin position="786"/>
        <end position="806"/>
    </location>
</feature>
<evidence type="ECO:0000259" key="8">
    <source>
        <dbReference type="Pfam" id="PF20811"/>
    </source>
</evidence>
<dbReference type="EMBL" id="CAXKWB010001894">
    <property type="protein sequence ID" value="CAL4065748.1"/>
    <property type="molecule type" value="Genomic_DNA"/>
</dbReference>
<feature type="region of interest" description="Disordered" evidence="6">
    <location>
        <begin position="732"/>
        <end position="769"/>
    </location>
</feature>
<feature type="compositionally biased region" description="Basic and acidic residues" evidence="6">
    <location>
        <begin position="823"/>
        <end position="845"/>
    </location>
</feature>
<name>A0AAV2PV64_MEGNR</name>
<feature type="active site" evidence="4">
    <location>
        <position position="507"/>
    </location>
</feature>
<dbReference type="InterPro" id="IPR007724">
    <property type="entry name" value="Poly_GlycHdrlase"/>
</dbReference>
<dbReference type="GO" id="GO:0009225">
    <property type="term" value="P:nucleotide-sugar metabolic process"/>
    <property type="evidence" value="ECO:0007669"/>
    <property type="project" value="TreeGrafter"/>
</dbReference>
<dbReference type="GO" id="GO:0005737">
    <property type="term" value="C:cytoplasm"/>
    <property type="evidence" value="ECO:0007669"/>
    <property type="project" value="TreeGrafter"/>
</dbReference>
<evidence type="ECO:0000313" key="9">
    <source>
        <dbReference type="EMBL" id="CAL4065748.1"/>
    </source>
</evidence>
<feature type="compositionally biased region" description="Basic and acidic residues" evidence="6">
    <location>
        <begin position="73"/>
        <end position="94"/>
    </location>
</feature>